<comment type="caution">
    <text evidence="2">The sequence shown here is derived from an EMBL/GenBank/DDBJ whole genome shotgun (WGS) entry which is preliminary data.</text>
</comment>
<feature type="region of interest" description="Disordered" evidence="1">
    <location>
        <begin position="61"/>
        <end position="83"/>
    </location>
</feature>
<evidence type="ECO:0000313" key="2">
    <source>
        <dbReference type="EMBL" id="KAJ7412816.1"/>
    </source>
</evidence>
<dbReference type="Proteomes" id="UP001145742">
    <property type="component" value="Unassembled WGS sequence"/>
</dbReference>
<sequence>MYELDEQTVTWTENWWNSQTQRVGSVAQSLTSQVNTHETTLDPLLFHILIHDLDDGAQYTLGKSENNTERGGMADTPESRAASRWTLKTCSDRNLNKFKELKVLHLRSNKPMIESDWKAEEE</sequence>
<protein>
    <submittedName>
        <fullName evidence="2">Uncharacterized protein</fullName>
    </submittedName>
</protein>
<reference evidence="2" key="1">
    <citation type="submission" date="2019-10" db="EMBL/GenBank/DDBJ databases">
        <authorList>
            <person name="Soares A.E.R."/>
            <person name="Aleixo A."/>
            <person name="Schneider P."/>
            <person name="Miyaki C.Y."/>
            <person name="Schneider M.P."/>
            <person name="Mello C."/>
            <person name="Vasconcelos A.T.R."/>
        </authorList>
    </citation>
    <scope>NUCLEOTIDE SEQUENCE</scope>
    <source>
        <tissue evidence="2">Muscle</tissue>
    </source>
</reference>
<gene>
    <name evidence="2" type="ORF">WISP_94522</name>
</gene>
<organism evidence="2 3">
    <name type="scientific">Willisornis vidua</name>
    <name type="common">Xingu scale-backed antbird</name>
    <dbReference type="NCBI Taxonomy" id="1566151"/>
    <lineage>
        <taxon>Eukaryota</taxon>
        <taxon>Metazoa</taxon>
        <taxon>Chordata</taxon>
        <taxon>Craniata</taxon>
        <taxon>Vertebrata</taxon>
        <taxon>Euteleostomi</taxon>
        <taxon>Archelosauria</taxon>
        <taxon>Archosauria</taxon>
        <taxon>Dinosauria</taxon>
        <taxon>Saurischia</taxon>
        <taxon>Theropoda</taxon>
        <taxon>Coelurosauria</taxon>
        <taxon>Aves</taxon>
        <taxon>Neognathae</taxon>
        <taxon>Neoaves</taxon>
        <taxon>Telluraves</taxon>
        <taxon>Australaves</taxon>
        <taxon>Passeriformes</taxon>
        <taxon>Thamnophilidae</taxon>
        <taxon>Willisornis</taxon>
    </lineage>
</organism>
<proteinExistence type="predicted"/>
<keyword evidence="3" id="KW-1185">Reference proteome</keyword>
<dbReference type="EMBL" id="WHWB01034197">
    <property type="protein sequence ID" value="KAJ7412816.1"/>
    <property type="molecule type" value="Genomic_DNA"/>
</dbReference>
<accession>A0ABQ9D0D0</accession>
<evidence type="ECO:0000256" key="1">
    <source>
        <dbReference type="SAM" id="MobiDB-lite"/>
    </source>
</evidence>
<evidence type="ECO:0000313" key="3">
    <source>
        <dbReference type="Proteomes" id="UP001145742"/>
    </source>
</evidence>
<name>A0ABQ9D0D0_9PASS</name>